<feature type="region of interest" description="Disordered" evidence="1">
    <location>
        <begin position="119"/>
        <end position="170"/>
    </location>
</feature>
<feature type="region of interest" description="Disordered" evidence="1">
    <location>
        <begin position="1"/>
        <end position="38"/>
    </location>
</feature>
<organism evidence="2 3">
    <name type="scientific">Streptomyces fodineus</name>
    <dbReference type="NCBI Taxonomy" id="1904616"/>
    <lineage>
        <taxon>Bacteria</taxon>
        <taxon>Bacillati</taxon>
        <taxon>Actinomycetota</taxon>
        <taxon>Actinomycetes</taxon>
        <taxon>Kitasatosporales</taxon>
        <taxon>Streptomycetaceae</taxon>
        <taxon>Streptomyces</taxon>
    </lineage>
</organism>
<evidence type="ECO:0000313" key="3">
    <source>
        <dbReference type="Proteomes" id="UP000094960"/>
    </source>
</evidence>
<feature type="region of interest" description="Disordered" evidence="1">
    <location>
        <begin position="62"/>
        <end position="87"/>
    </location>
</feature>
<dbReference type="AlphaFoldDB" id="A0A1D7YAW8"/>
<feature type="compositionally biased region" description="Low complexity" evidence="1">
    <location>
        <begin position="62"/>
        <end position="72"/>
    </location>
</feature>
<dbReference type="Proteomes" id="UP000094960">
    <property type="component" value="Chromosome"/>
</dbReference>
<feature type="compositionally biased region" description="Basic and acidic residues" evidence="1">
    <location>
        <begin position="160"/>
        <end position="170"/>
    </location>
</feature>
<keyword evidence="3" id="KW-1185">Reference proteome</keyword>
<accession>A0A1D7YAW8</accession>
<feature type="region of interest" description="Disordered" evidence="1">
    <location>
        <begin position="213"/>
        <end position="258"/>
    </location>
</feature>
<protein>
    <submittedName>
        <fullName evidence="2">Uncharacterized protein</fullName>
    </submittedName>
</protein>
<dbReference type="EMBL" id="CP017248">
    <property type="protein sequence ID" value="AOR32479.1"/>
    <property type="molecule type" value="Genomic_DNA"/>
</dbReference>
<evidence type="ECO:0000313" key="2">
    <source>
        <dbReference type="EMBL" id="AOR32479.1"/>
    </source>
</evidence>
<dbReference type="RefSeq" id="WP_069779093.1">
    <property type="nucleotide sequence ID" value="NZ_CP017248.1"/>
</dbReference>
<feature type="compositionally biased region" description="Basic residues" evidence="1">
    <location>
        <begin position="222"/>
        <end position="231"/>
    </location>
</feature>
<sequence length="258" mass="26297">MGERHSGDGPFGRRHVHPGGTLSAPDHTDGGRTGSGFEARLGAVLREGTVDAEAERRAVAAFRAAQATGAPRPRTRRRDDWRPAAPRRARLSLKTTLSVVLASLTLGGVAVAAIGSARSGAHGHPDGPRSAHPTSGSHSTAAPGPSATSGGPGSGAPAGRPDHPASARDTVAHCRTYERAGERGGALDSTAWQRLVTAAGGEDEVAAYCAAQVTSAQEKKSGKSGKVHAKGQRSSSGKHADSGGNSARKATRKKQPQK</sequence>
<evidence type="ECO:0000256" key="1">
    <source>
        <dbReference type="SAM" id="MobiDB-lite"/>
    </source>
</evidence>
<reference evidence="3" key="1">
    <citation type="submission" date="2016-09" db="EMBL/GenBank/DDBJ databases">
        <title>Streptomyces puniciscabiei strain:TW1S1 Genome sequencing and assembly.</title>
        <authorList>
            <person name="Kim M.-K."/>
            <person name="Kim S.B."/>
        </authorList>
    </citation>
    <scope>NUCLEOTIDE SEQUENCE [LARGE SCALE GENOMIC DNA]</scope>
    <source>
        <strain evidence="3">TW1S1</strain>
    </source>
</reference>
<feature type="compositionally biased region" description="Basic residues" evidence="1">
    <location>
        <begin position="249"/>
        <end position="258"/>
    </location>
</feature>
<dbReference type="KEGG" id="spun:BFF78_16665"/>
<gene>
    <name evidence="2" type="ORF">BFF78_16665</name>
</gene>
<feature type="compositionally biased region" description="Low complexity" evidence="1">
    <location>
        <begin position="135"/>
        <end position="149"/>
    </location>
</feature>
<proteinExistence type="predicted"/>
<name>A0A1D7YAW8_9ACTN</name>